<evidence type="ECO:0000256" key="5">
    <source>
        <dbReference type="ARBA" id="ARBA00023085"/>
    </source>
</evidence>
<dbReference type="UniPathway" id="UPA00545">
    <property type="reaction ID" value="UER00823"/>
</dbReference>
<evidence type="ECO:0000313" key="9">
    <source>
        <dbReference type="Proteomes" id="UP000683000"/>
    </source>
</evidence>
<keyword evidence="6" id="KW-0732">Signal</keyword>
<dbReference type="Pfam" id="PF01095">
    <property type="entry name" value="Pectinesterase"/>
    <property type="match status" value="1"/>
</dbReference>
<dbReference type="InterPro" id="IPR012334">
    <property type="entry name" value="Pectin_lyas_fold"/>
</dbReference>
<sequence>MKSLPLAFFYLSILFRLVLSLSPTYLSCQLQKPTGESALAGCPEGTLYVSSTDPSANFTGSSGGHQFSVSSAILIPRGSLMCNSPGTGKAVILIGEGQYFEMVNVTRGAPLVLLGQLDSATASTRAGNAPQRNLVYIWNNLHAGNGLNDEETPTLTVGPSDGHPFGNVDFKAYNIDFENRAANYSIAPALVTSITLANTSFYGCAFASWQDTWYAGYGSNTYVVDSTIYGQTDCKFFPSIPWFQSVTLANRGCGGGITAWRGEPGTTNGVYIANSNITRSPDIDPTIVTTGRCFLGRPWNEYAVAVFLKNHMDDSIHPSGFTSWASGDAVPTTTFYAEFDSHGPGANMSSRVEQDHILSSEESQTHRLEEVFQERPRWIDSRYQY</sequence>
<feature type="domain" description="Pectinesterase catalytic" evidence="7">
    <location>
        <begin position="169"/>
        <end position="357"/>
    </location>
</feature>
<keyword evidence="9" id="KW-1185">Reference proteome</keyword>
<dbReference type="InterPro" id="IPR011050">
    <property type="entry name" value="Pectin_lyase_fold/virulence"/>
</dbReference>
<keyword evidence="4" id="KW-0378">Hydrolase</keyword>
<organism evidence="8 9">
    <name type="scientific">Boletus reticuloceps</name>
    <dbReference type="NCBI Taxonomy" id="495285"/>
    <lineage>
        <taxon>Eukaryota</taxon>
        <taxon>Fungi</taxon>
        <taxon>Dikarya</taxon>
        <taxon>Basidiomycota</taxon>
        <taxon>Agaricomycotina</taxon>
        <taxon>Agaricomycetes</taxon>
        <taxon>Agaricomycetidae</taxon>
        <taxon>Boletales</taxon>
        <taxon>Boletineae</taxon>
        <taxon>Boletaceae</taxon>
        <taxon>Boletoideae</taxon>
        <taxon>Boletus</taxon>
    </lineage>
</organism>
<feature type="chain" id="PRO_5034442813" description="pectinesterase" evidence="6">
    <location>
        <begin position="21"/>
        <end position="385"/>
    </location>
</feature>
<dbReference type="EMBL" id="JAGFBS010000010">
    <property type="protein sequence ID" value="KAG6377207.1"/>
    <property type="molecule type" value="Genomic_DNA"/>
</dbReference>
<accession>A0A8I2YTQ8</accession>
<protein>
    <recommendedName>
        <fullName evidence="3">pectinesterase</fullName>
        <ecNumber evidence="3">3.1.1.11</ecNumber>
    </recommendedName>
</protein>
<reference evidence="8" key="1">
    <citation type="submission" date="2021-03" db="EMBL/GenBank/DDBJ databases">
        <title>Evolutionary innovations through gain and loss of genes in the ectomycorrhizal Boletales.</title>
        <authorList>
            <person name="Wu G."/>
            <person name="Miyauchi S."/>
            <person name="Morin E."/>
            <person name="Yang Z.-L."/>
            <person name="Xu J."/>
            <person name="Martin F.M."/>
        </authorList>
    </citation>
    <scope>NUCLEOTIDE SEQUENCE</scope>
    <source>
        <strain evidence="8">BR01</strain>
    </source>
</reference>
<dbReference type="SUPFAM" id="SSF51126">
    <property type="entry name" value="Pectin lyase-like"/>
    <property type="match status" value="1"/>
</dbReference>
<dbReference type="GO" id="GO:0030599">
    <property type="term" value="F:pectinesterase activity"/>
    <property type="evidence" value="ECO:0007669"/>
    <property type="project" value="UniProtKB-EC"/>
</dbReference>
<dbReference type="Gene3D" id="2.160.20.10">
    <property type="entry name" value="Single-stranded right-handed beta-helix, Pectin lyase-like"/>
    <property type="match status" value="1"/>
</dbReference>
<comment type="pathway">
    <text evidence="1">Glycan metabolism; pectin degradation; 2-dehydro-3-deoxy-D-gluconate from pectin: step 1/5.</text>
</comment>
<evidence type="ECO:0000256" key="2">
    <source>
        <dbReference type="ARBA" id="ARBA00008891"/>
    </source>
</evidence>
<dbReference type="PANTHER" id="PTHR31321">
    <property type="entry name" value="ACYL-COA THIOESTER HYDROLASE YBHC-RELATED"/>
    <property type="match status" value="1"/>
</dbReference>
<dbReference type="AlphaFoldDB" id="A0A8I2YTQ8"/>
<dbReference type="GO" id="GO:0045490">
    <property type="term" value="P:pectin catabolic process"/>
    <property type="evidence" value="ECO:0007669"/>
    <property type="project" value="UniProtKB-UniPathway"/>
</dbReference>
<evidence type="ECO:0000256" key="4">
    <source>
        <dbReference type="ARBA" id="ARBA00022801"/>
    </source>
</evidence>
<evidence type="ECO:0000313" key="8">
    <source>
        <dbReference type="EMBL" id="KAG6377207.1"/>
    </source>
</evidence>
<comment type="caution">
    <text evidence="8">The sequence shown here is derived from an EMBL/GenBank/DDBJ whole genome shotgun (WGS) entry which is preliminary data.</text>
</comment>
<dbReference type="InterPro" id="IPR000070">
    <property type="entry name" value="Pectinesterase_cat"/>
</dbReference>
<dbReference type="PANTHER" id="PTHR31321:SF137">
    <property type="entry name" value="PECTIN METHYL ESTERASE (EUROFUNG)"/>
    <property type="match status" value="1"/>
</dbReference>
<dbReference type="Proteomes" id="UP000683000">
    <property type="component" value="Unassembled WGS sequence"/>
</dbReference>
<proteinExistence type="inferred from homology"/>
<evidence type="ECO:0000256" key="3">
    <source>
        <dbReference type="ARBA" id="ARBA00013229"/>
    </source>
</evidence>
<name>A0A8I2YTQ8_9AGAM</name>
<evidence type="ECO:0000256" key="1">
    <source>
        <dbReference type="ARBA" id="ARBA00005184"/>
    </source>
</evidence>
<dbReference type="OrthoDB" id="2019149at2759"/>
<feature type="signal peptide" evidence="6">
    <location>
        <begin position="1"/>
        <end position="20"/>
    </location>
</feature>
<keyword evidence="5" id="KW-0063">Aspartyl esterase</keyword>
<dbReference type="EC" id="3.1.1.11" evidence="3"/>
<evidence type="ECO:0000259" key="7">
    <source>
        <dbReference type="Pfam" id="PF01095"/>
    </source>
</evidence>
<dbReference type="GO" id="GO:0042545">
    <property type="term" value="P:cell wall modification"/>
    <property type="evidence" value="ECO:0007669"/>
    <property type="project" value="InterPro"/>
</dbReference>
<comment type="similarity">
    <text evidence="2">Belongs to the pectinesterase family.</text>
</comment>
<evidence type="ECO:0000256" key="6">
    <source>
        <dbReference type="SAM" id="SignalP"/>
    </source>
</evidence>
<gene>
    <name evidence="8" type="ORF">JVT61DRAFT_1260</name>
</gene>